<dbReference type="PANTHER" id="PTHR22624:SF49">
    <property type="entry name" value="CYSTEINE PROTEASE"/>
    <property type="match status" value="1"/>
</dbReference>
<keyword evidence="7" id="KW-0788">Thiol protease</keyword>
<evidence type="ECO:0000256" key="8">
    <source>
        <dbReference type="ARBA" id="ARBA00022927"/>
    </source>
</evidence>
<keyword evidence="4 11" id="KW-0963">Cytoplasm</keyword>
<dbReference type="GO" id="GO:0000045">
    <property type="term" value="P:autophagosome assembly"/>
    <property type="evidence" value="ECO:0007669"/>
    <property type="project" value="TreeGrafter"/>
</dbReference>
<feature type="region of interest" description="Disordered" evidence="12">
    <location>
        <begin position="304"/>
        <end position="345"/>
    </location>
</feature>
<comment type="function">
    <text evidence="11">Required for selective autophagic degradation of the nucleus (nucleophagy) as well as for mitophagy which contributes to regulate mitochondrial quantity and quality by eliminating the mitochondria to a basal level to fulfill cellular energy requirements and preventing excess ROS production.</text>
</comment>
<keyword evidence="3" id="KW-0813">Transport</keyword>
<reference evidence="14 15" key="1">
    <citation type="journal article" date="2013" name="PLoS Genet.">
        <title>The genome and development-dependent transcriptomes of Pyronema confluens: a window into fungal evolution.</title>
        <authorList>
            <person name="Traeger S."/>
            <person name="Altegoer F."/>
            <person name="Freitag M."/>
            <person name="Gabaldon T."/>
            <person name="Kempken F."/>
            <person name="Kumar A."/>
            <person name="Marcet-Houben M."/>
            <person name="Poggeler S."/>
            <person name="Stajich J.E."/>
            <person name="Nowrousian M."/>
        </authorList>
    </citation>
    <scope>NUCLEOTIDE SEQUENCE [LARGE SCALE GENOMIC DNA]</scope>
    <source>
        <strain evidence="15">CBS 100304</strain>
        <tissue evidence="14">Vegetative mycelium</tissue>
    </source>
</reference>
<keyword evidence="11" id="KW-0539">Nucleus</keyword>
<comment type="similarity">
    <text evidence="2 11">Belongs to the peptidase C54 family.</text>
</comment>
<name>U4LC86_PYROM</name>
<dbReference type="GO" id="GO:0034727">
    <property type="term" value="P:piecemeal microautophagy of the nucleus"/>
    <property type="evidence" value="ECO:0007669"/>
    <property type="project" value="TreeGrafter"/>
</dbReference>
<dbReference type="SUPFAM" id="SSF54001">
    <property type="entry name" value="Cysteine proteinases"/>
    <property type="match status" value="1"/>
</dbReference>
<evidence type="ECO:0000256" key="9">
    <source>
        <dbReference type="ARBA" id="ARBA00023006"/>
    </source>
</evidence>
<dbReference type="eggNOG" id="KOG2674">
    <property type="taxonomic scope" value="Eukaryota"/>
</dbReference>
<evidence type="ECO:0000256" key="12">
    <source>
        <dbReference type="SAM" id="MobiDB-lite"/>
    </source>
</evidence>
<evidence type="ECO:0000256" key="11">
    <source>
        <dbReference type="RuleBase" id="RU363115"/>
    </source>
</evidence>
<keyword evidence="5 11" id="KW-0645">Protease</keyword>
<dbReference type="GO" id="GO:0019786">
    <property type="term" value="F:protein-phosphatidylethanolamide deconjugating activity"/>
    <property type="evidence" value="ECO:0007669"/>
    <property type="project" value="InterPro"/>
</dbReference>
<sequence length="422" mass="46701">MSFTTFNNSFQRVIGYLWDPEPKNTDTMNSIWLLGQEYPSALPAPTTPVEDDLSEAQQTWPRAFLDDFNSRIWMTYRHDFPPIPRSNSTAGMSIMTAVRAQLPVHAQGFTSDQGWGCMIRSGQCVLANALAILQFGRSWRKGQHPEEEKALLALFADDPEAPFSIHKFVHQGELRDIRSGSWFGPTPTAQCIKALADAHSTPLAVYVTLDGNLYSDTFHRHSSSRSNHPTSPQEFTPVLLLIVTRLGLDSTNPLYHEALKATLEMPHSIGIAGGRPSSSHYFIGVQGDYLFYLDPHVVRPAVTFKNPTSPSRPSSSSSPQSPGSSVSSGPTSPGPGAASGGISNEDWESFHTSRLRRLHVKDVDPSMMFAFLIKSEEEWREFRQGVKEVQGRSVVHVGENEPVSSVRDSAVEEVVSEDDEDM</sequence>
<dbReference type="Pfam" id="PF03416">
    <property type="entry name" value="Peptidase_C54"/>
    <property type="match status" value="1"/>
</dbReference>
<dbReference type="OrthoDB" id="2960936at2759"/>
<dbReference type="Proteomes" id="UP000018144">
    <property type="component" value="Unassembled WGS sequence"/>
</dbReference>
<dbReference type="STRING" id="1076935.U4LC86"/>
<dbReference type="EMBL" id="HF936418">
    <property type="protein sequence ID" value="CCX16451.1"/>
    <property type="molecule type" value="Genomic_DNA"/>
</dbReference>
<proteinExistence type="inferred from homology"/>
<keyword evidence="8" id="KW-0653">Protein transport</keyword>
<keyword evidence="15" id="KW-1185">Reference proteome</keyword>
<evidence type="ECO:0000256" key="10">
    <source>
        <dbReference type="ARBA" id="ARBA00029362"/>
    </source>
</evidence>
<evidence type="ECO:0000259" key="13">
    <source>
        <dbReference type="Pfam" id="PF03416"/>
    </source>
</evidence>
<dbReference type="AlphaFoldDB" id="U4LC86"/>
<protein>
    <recommendedName>
        <fullName evidence="11">Cysteine protease</fullName>
        <ecNumber evidence="11">3.4.22.-</ecNumber>
    </recommendedName>
</protein>
<comment type="catalytic activity">
    <reaction evidence="10">
        <text>[protein]-C-terminal L-amino acid-glycyl-phosphatidylethanolamide + H2O = [protein]-C-terminal L-amino acid-glycine + a 1,2-diacyl-sn-glycero-3-phosphoethanolamine</text>
        <dbReference type="Rhea" id="RHEA:67548"/>
        <dbReference type="Rhea" id="RHEA-COMP:17323"/>
        <dbReference type="Rhea" id="RHEA-COMP:17324"/>
        <dbReference type="ChEBI" id="CHEBI:15377"/>
        <dbReference type="ChEBI" id="CHEBI:64612"/>
        <dbReference type="ChEBI" id="CHEBI:172940"/>
        <dbReference type="ChEBI" id="CHEBI:172941"/>
    </reaction>
    <physiologicalReaction direction="left-to-right" evidence="10">
        <dbReference type="Rhea" id="RHEA:67549"/>
    </physiologicalReaction>
</comment>
<dbReference type="GO" id="GO:0015031">
    <property type="term" value="P:protein transport"/>
    <property type="evidence" value="ECO:0007669"/>
    <property type="project" value="UniProtKB-KW"/>
</dbReference>
<dbReference type="GO" id="GO:0004197">
    <property type="term" value="F:cysteine-type endopeptidase activity"/>
    <property type="evidence" value="ECO:0007669"/>
    <property type="project" value="TreeGrafter"/>
</dbReference>
<evidence type="ECO:0000256" key="1">
    <source>
        <dbReference type="ARBA" id="ARBA00004329"/>
    </source>
</evidence>
<keyword evidence="6 11" id="KW-0378">Hydrolase</keyword>
<dbReference type="InterPro" id="IPR005078">
    <property type="entry name" value="Peptidase_C54"/>
</dbReference>
<dbReference type="GO" id="GO:0005634">
    <property type="term" value="C:nucleus"/>
    <property type="evidence" value="ECO:0007669"/>
    <property type="project" value="UniProtKB-SubCell"/>
</dbReference>
<dbReference type="GO" id="GO:0016485">
    <property type="term" value="P:protein processing"/>
    <property type="evidence" value="ECO:0007669"/>
    <property type="project" value="TreeGrafter"/>
</dbReference>
<organism evidence="14 15">
    <name type="scientific">Pyronema omphalodes (strain CBS 100304)</name>
    <name type="common">Pyronema confluens</name>
    <dbReference type="NCBI Taxonomy" id="1076935"/>
    <lineage>
        <taxon>Eukaryota</taxon>
        <taxon>Fungi</taxon>
        <taxon>Dikarya</taxon>
        <taxon>Ascomycota</taxon>
        <taxon>Pezizomycotina</taxon>
        <taxon>Pezizomycetes</taxon>
        <taxon>Pezizales</taxon>
        <taxon>Pyronemataceae</taxon>
        <taxon>Pyronema</taxon>
    </lineage>
</organism>
<dbReference type="GO" id="GO:0000423">
    <property type="term" value="P:mitophagy"/>
    <property type="evidence" value="ECO:0007669"/>
    <property type="project" value="TreeGrafter"/>
</dbReference>
<dbReference type="GO" id="GO:0000407">
    <property type="term" value="C:phagophore assembly site"/>
    <property type="evidence" value="ECO:0007669"/>
    <property type="project" value="UniProtKB-SubCell"/>
</dbReference>
<evidence type="ECO:0000313" key="15">
    <source>
        <dbReference type="Proteomes" id="UP000018144"/>
    </source>
</evidence>
<dbReference type="OMA" id="TGFGCMI"/>
<gene>
    <name evidence="14" type="ORF">PCON_03094</name>
</gene>
<evidence type="ECO:0000256" key="6">
    <source>
        <dbReference type="ARBA" id="ARBA00022801"/>
    </source>
</evidence>
<keyword evidence="9" id="KW-0072">Autophagy</keyword>
<dbReference type="GO" id="GO:0035973">
    <property type="term" value="P:aggrephagy"/>
    <property type="evidence" value="ECO:0007669"/>
    <property type="project" value="TreeGrafter"/>
</dbReference>
<evidence type="ECO:0000313" key="14">
    <source>
        <dbReference type="EMBL" id="CCX16451.1"/>
    </source>
</evidence>
<evidence type="ECO:0000256" key="7">
    <source>
        <dbReference type="ARBA" id="ARBA00022807"/>
    </source>
</evidence>
<comment type="subcellular location">
    <subcellularLocation>
        <location evidence="11">Nucleus</location>
    </subcellularLocation>
    <subcellularLocation>
        <location evidence="11">Cytoplasm</location>
    </subcellularLocation>
    <subcellularLocation>
        <location evidence="1">Preautophagosomal structure</location>
    </subcellularLocation>
</comment>
<dbReference type="EC" id="3.4.22.-" evidence="11"/>
<evidence type="ECO:0000256" key="5">
    <source>
        <dbReference type="ARBA" id="ARBA00022670"/>
    </source>
</evidence>
<feature type="compositionally biased region" description="Low complexity" evidence="12">
    <location>
        <begin position="307"/>
        <end position="343"/>
    </location>
</feature>
<feature type="domain" description="Peptidase C54 catalytic" evidence="13">
    <location>
        <begin position="62"/>
        <end position="384"/>
    </location>
</feature>
<dbReference type="InterPro" id="IPR038765">
    <property type="entry name" value="Papain-like_cys_pep_sf"/>
</dbReference>
<accession>U4LC86</accession>
<dbReference type="PANTHER" id="PTHR22624">
    <property type="entry name" value="CYSTEINE PROTEASE ATG4"/>
    <property type="match status" value="1"/>
</dbReference>
<evidence type="ECO:0000256" key="3">
    <source>
        <dbReference type="ARBA" id="ARBA00022448"/>
    </source>
</evidence>
<evidence type="ECO:0000256" key="2">
    <source>
        <dbReference type="ARBA" id="ARBA00010958"/>
    </source>
</evidence>
<dbReference type="InterPro" id="IPR046792">
    <property type="entry name" value="Peptidase_C54_cat"/>
</dbReference>
<feature type="region of interest" description="Disordered" evidence="12">
    <location>
        <begin position="403"/>
        <end position="422"/>
    </location>
</feature>
<evidence type="ECO:0000256" key="4">
    <source>
        <dbReference type="ARBA" id="ARBA00022490"/>
    </source>
</evidence>